<organism evidence="6">
    <name type="scientific">Sarcoptes scabiei</name>
    <name type="common">Itch mite</name>
    <name type="synonym">Acarus scabiei</name>
    <dbReference type="NCBI Taxonomy" id="52283"/>
    <lineage>
        <taxon>Eukaryota</taxon>
        <taxon>Metazoa</taxon>
        <taxon>Ecdysozoa</taxon>
        <taxon>Arthropoda</taxon>
        <taxon>Chelicerata</taxon>
        <taxon>Arachnida</taxon>
        <taxon>Acari</taxon>
        <taxon>Acariformes</taxon>
        <taxon>Sarcoptiformes</taxon>
        <taxon>Astigmata</taxon>
        <taxon>Psoroptidia</taxon>
        <taxon>Sarcoptoidea</taxon>
        <taxon>Sarcoptidae</taxon>
        <taxon>Sarcoptinae</taxon>
        <taxon>Sarcoptes</taxon>
    </lineage>
</organism>
<protein>
    <submittedName>
        <fullName evidence="6">tRNA wybutosine-synthesizing protein 2 -like protein</fullName>
    </submittedName>
</protein>
<dbReference type="GO" id="GO:0008175">
    <property type="term" value="F:tRNA methyltransferase activity"/>
    <property type="evidence" value="ECO:0007669"/>
    <property type="project" value="TreeGrafter"/>
</dbReference>
<dbReference type="InterPro" id="IPR029063">
    <property type="entry name" value="SAM-dependent_MTases_sf"/>
</dbReference>
<evidence type="ECO:0000256" key="2">
    <source>
        <dbReference type="ARBA" id="ARBA00022679"/>
    </source>
</evidence>
<evidence type="ECO:0000256" key="3">
    <source>
        <dbReference type="ARBA" id="ARBA00022691"/>
    </source>
</evidence>
<evidence type="ECO:0000259" key="5">
    <source>
        <dbReference type="PROSITE" id="PS51684"/>
    </source>
</evidence>
<dbReference type="FunFam" id="3.40.50.150:FF:000131">
    <property type="entry name" value="tRNA wybutosine-synthesizing protein 2/3/4"/>
    <property type="match status" value="1"/>
</dbReference>
<dbReference type="Proteomes" id="UP000070412">
    <property type="component" value="Unassembled WGS sequence"/>
</dbReference>
<evidence type="ECO:0000313" key="6">
    <source>
        <dbReference type="EMBL" id="KAF7491085.1"/>
    </source>
</evidence>
<reference evidence="6" key="2">
    <citation type="submission" date="2020-01" db="EMBL/GenBank/DDBJ databases">
        <authorList>
            <person name="Korhonen P.K.K."/>
            <person name="Guangxu M.G."/>
            <person name="Wang T.W."/>
            <person name="Stroehlein A.J.S."/>
            <person name="Young N.D."/>
            <person name="Ang C.-S.A."/>
            <person name="Fernando D.W.F."/>
            <person name="Lu H.L."/>
            <person name="Taylor S.T."/>
            <person name="Ehtesham M.E.M."/>
            <person name="Najaraj S.H.N."/>
            <person name="Harsha G.H.G."/>
            <person name="Madugundu A.M."/>
            <person name="Renuse S.R."/>
            <person name="Holt D.H."/>
            <person name="Pandey A.P."/>
            <person name="Papenfuss A.P."/>
            <person name="Gasser R.B.G."/>
            <person name="Fischer K.F."/>
        </authorList>
    </citation>
    <scope>NUCLEOTIDE SEQUENCE</scope>
    <source>
        <strain evidence="6">SSS_KF_BRIS2020</strain>
    </source>
</reference>
<keyword evidence="3" id="KW-0949">S-adenosyl-L-methionine</keyword>
<keyword evidence="2" id="KW-0808">Transferase</keyword>
<keyword evidence="1" id="KW-0489">Methyltransferase</keyword>
<dbReference type="GO" id="GO:0031591">
    <property type="term" value="P:wybutosine biosynthetic process"/>
    <property type="evidence" value="ECO:0007669"/>
    <property type="project" value="TreeGrafter"/>
</dbReference>
<dbReference type="InterPro" id="IPR056743">
    <property type="entry name" value="TRM5-TYW2-like_MTfase"/>
</dbReference>
<sequence length="319" mass="37229">MCCDHKIGSMERIKFLRYNDLILFEEKSFLEHFQLERSILISGSFRIDCCEDFNKIRTRLKFHRAGIFNSIQNDQFRSPKVHLFYSDSISRPIDPWVMCIENGIKYTFDVTRSMFCKGNINEKLRLAKINCKEEIIVDLFAGIGYFSLVFAVHCKAHRIYCCEWNPAALEALKRNIKLNKVENVITIIPGDSRLNCPKAVAQRIQMGLLPSSYDFLKVATAALNLDSKHSKWIIHYHENVNYCHQIKSNQNLSKQEIKEKTIARWTESLLEQIRANLLELNPNRSFDLLIESIHKVKRYAPHIDHLVADISVRRSTNHT</sequence>
<dbReference type="CDD" id="cd02440">
    <property type="entry name" value="AdoMet_MTases"/>
    <property type="match status" value="1"/>
</dbReference>
<evidence type="ECO:0000313" key="8">
    <source>
        <dbReference type="Proteomes" id="UP000070412"/>
    </source>
</evidence>
<keyword evidence="8" id="KW-1185">Reference proteome</keyword>
<keyword evidence="4" id="KW-0819">tRNA processing</keyword>
<reference evidence="8" key="1">
    <citation type="journal article" date="2020" name="PLoS Negl. Trop. Dis.">
        <title>High-quality nuclear genome for Sarcoptes scabiei-A critical resource for a neglected parasite.</title>
        <authorList>
            <person name="Korhonen P.K."/>
            <person name="Gasser R.B."/>
            <person name="Ma G."/>
            <person name="Wang T."/>
            <person name="Stroehlein A.J."/>
            <person name="Young N.D."/>
            <person name="Ang C.S."/>
            <person name="Fernando D.D."/>
            <person name="Lu H.C."/>
            <person name="Taylor S."/>
            <person name="Reynolds S.L."/>
            <person name="Mofiz E."/>
            <person name="Najaraj S.H."/>
            <person name="Gowda H."/>
            <person name="Madugundu A."/>
            <person name="Renuse S."/>
            <person name="Holt D."/>
            <person name="Pandey A."/>
            <person name="Papenfuss A.T."/>
            <person name="Fischer K."/>
        </authorList>
    </citation>
    <scope>NUCLEOTIDE SEQUENCE [LARGE SCALE GENOMIC DNA]</scope>
</reference>
<proteinExistence type="predicted"/>
<name>A0A834VD09_SARSC</name>
<dbReference type="Gene3D" id="3.40.50.150">
    <property type="entry name" value="Vaccinia Virus protein VP39"/>
    <property type="match status" value="1"/>
</dbReference>
<dbReference type="PANTHER" id="PTHR23245">
    <property type="entry name" value="TRNA METHYLTRANSFERASE"/>
    <property type="match status" value="1"/>
</dbReference>
<evidence type="ECO:0000256" key="4">
    <source>
        <dbReference type="ARBA" id="ARBA00022694"/>
    </source>
</evidence>
<dbReference type="Pfam" id="PF02475">
    <property type="entry name" value="TRM5-TYW2_MTfase"/>
    <property type="match status" value="1"/>
</dbReference>
<dbReference type="EMBL" id="WVUK01000061">
    <property type="protein sequence ID" value="KAF7491085.1"/>
    <property type="molecule type" value="Genomic_DNA"/>
</dbReference>
<dbReference type="EnsemblMetazoa" id="SSS_6440s_mrna">
    <property type="protein sequence ID" value="KAF7491085.1"/>
    <property type="gene ID" value="SSS_6440"/>
</dbReference>
<dbReference type="GO" id="GO:0030488">
    <property type="term" value="P:tRNA methylation"/>
    <property type="evidence" value="ECO:0007669"/>
    <property type="project" value="TreeGrafter"/>
</dbReference>
<dbReference type="PANTHER" id="PTHR23245:SF31">
    <property type="entry name" value="TRNA WYBUTOSINE-SYNTHESIZING PROTEIN 3 HOMOLOG"/>
    <property type="match status" value="1"/>
</dbReference>
<feature type="domain" description="SAM-dependent methyltransferase TRM5/TYW2-type" evidence="5">
    <location>
        <begin position="24"/>
        <end position="314"/>
    </location>
</feature>
<dbReference type="AlphaFoldDB" id="A0A834VD09"/>
<dbReference type="InterPro" id="IPR030382">
    <property type="entry name" value="MeTrfase_TRM5/TYW2"/>
</dbReference>
<accession>A0A834VD09</accession>
<evidence type="ECO:0000256" key="1">
    <source>
        <dbReference type="ARBA" id="ARBA00022603"/>
    </source>
</evidence>
<evidence type="ECO:0000313" key="7">
    <source>
        <dbReference type="EnsemblMetazoa" id="KAF7491085.1"/>
    </source>
</evidence>
<dbReference type="SUPFAM" id="SSF53335">
    <property type="entry name" value="S-adenosyl-L-methionine-dependent methyltransferases"/>
    <property type="match status" value="1"/>
</dbReference>
<dbReference type="GO" id="GO:0005737">
    <property type="term" value="C:cytoplasm"/>
    <property type="evidence" value="ECO:0007669"/>
    <property type="project" value="TreeGrafter"/>
</dbReference>
<dbReference type="OrthoDB" id="408788at2759"/>
<gene>
    <name evidence="6" type="ORF">SSS_6440</name>
</gene>
<dbReference type="PROSITE" id="PS51684">
    <property type="entry name" value="SAM_MT_TRM5_TYW2"/>
    <property type="match status" value="1"/>
</dbReference>
<reference evidence="7" key="3">
    <citation type="submission" date="2022-06" db="UniProtKB">
        <authorList>
            <consortium name="EnsemblMetazoa"/>
        </authorList>
    </citation>
    <scope>IDENTIFICATION</scope>
</reference>